<sequence>MRLTNSDKITIRSLVEHSWRDEHGNYWHIDRMAARVPALFIRLVMRLQDLGYMETVYFKNDEVQTEGVTKFAFTEKGQAWVDKNFKQEPQTAATLQEFLDTYETVMDSRATQIRTHVMAFLETGHKSGMELVEHLRKEHGMKIPNIAEVRNIVDDMVTARDIGVHTTPGGQFVYGIKE</sequence>
<evidence type="ECO:0000313" key="1">
    <source>
        <dbReference type="EMBL" id="XAI71193.1"/>
    </source>
</evidence>
<name>A0AAU6W494_9VIRU</name>
<dbReference type="EMBL" id="PP179332">
    <property type="protein sequence ID" value="XAI71193.1"/>
    <property type="molecule type" value="Genomic_DNA"/>
</dbReference>
<accession>A0AAU6W494</accession>
<proteinExistence type="predicted"/>
<gene>
    <name evidence="1" type="ORF">Cygsa01_00147</name>
</gene>
<organism evidence="1">
    <name type="scientific">Pseudomonas phage Cygsa01</name>
    <dbReference type="NCBI Taxonomy" id="3138529"/>
    <lineage>
        <taxon>Viruses</taxon>
    </lineage>
</organism>
<protein>
    <submittedName>
        <fullName evidence="1">Uncharacterized protein</fullName>
    </submittedName>
</protein>
<reference evidence="1" key="1">
    <citation type="journal article" date="2024" name="J. Gen. Virol.">
        <title>Novel phages of Pseudomonas syringae unveil numerous potential auxiliary metabolic genes.</title>
        <authorList>
            <person name="Feltin C."/>
            <person name="Garneau J.R."/>
            <person name="Morris C.E."/>
            <person name="Berard A."/>
            <person name="Torres-Barcelo C."/>
        </authorList>
    </citation>
    <scope>NUCLEOTIDE SEQUENCE</scope>
</reference>